<evidence type="ECO:0000313" key="1">
    <source>
        <dbReference type="EMBL" id="KAK9044828.1"/>
    </source>
</evidence>
<keyword evidence="2" id="KW-1185">Reference proteome</keyword>
<sequence length="77" mass="8577">MFVMIRSKFKGYAKDPANLAETLTVRVELVHAAELGLVNLIVELDNEGLIKRISSGCQLVWDYDAVEIDTCTSCLVF</sequence>
<comment type="caution">
    <text evidence="1">The sequence shown here is derived from an EMBL/GenBank/DDBJ whole genome shotgun (WGS) entry which is preliminary data.</text>
</comment>
<dbReference type="Proteomes" id="UP001396334">
    <property type="component" value="Unassembled WGS sequence"/>
</dbReference>
<dbReference type="EMBL" id="JBBPBN010000002">
    <property type="protein sequence ID" value="KAK9044828.1"/>
    <property type="molecule type" value="Genomic_DNA"/>
</dbReference>
<proteinExistence type="predicted"/>
<gene>
    <name evidence="1" type="ORF">V6N11_058719</name>
</gene>
<organism evidence="1 2">
    <name type="scientific">Hibiscus sabdariffa</name>
    <name type="common">roselle</name>
    <dbReference type="NCBI Taxonomy" id="183260"/>
    <lineage>
        <taxon>Eukaryota</taxon>
        <taxon>Viridiplantae</taxon>
        <taxon>Streptophyta</taxon>
        <taxon>Embryophyta</taxon>
        <taxon>Tracheophyta</taxon>
        <taxon>Spermatophyta</taxon>
        <taxon>Magnoliopsida</taxon>
        <taxon>eudicotyledons</taxon>
        <taxon>Gunneridae</taxon>
        <taxon>Pentapetalae</taxon>
        <taxon>rosids</taxon>
        <taxon>malvids</taxon>
        <taxon>Malvales</taxon>
        <taxon>Malvaceae</taxon>
        <taxon>Malvoideae</taxon>
        <taxon>Hibiscus</taxon>
    </lineage>
</organism>
<evidence type="ECO:0008006" key="3">
    <source>
        <dbReference type="Google" id="ProtNLM"/>
    </source>
</evidence>
<name>A0ABR2U5S0_9ROSI</name>
<protein>
    <recommendedName>
        <fullName evidence="3">RNase H type-1 domain-containing protein</fullName>
    </recommendedName>
</protein>
<accession>A0ABR2U5S0</accession>
<evidence type="ECO:0000313" key="2">
    <source>
        <dbReference type="Proteomes" id="UP001396334"/>
    </source>
</evidence>
<reference evidence="1 2" key="1">
    <citation type="journal article" date="2024" name="G3 (Bethesda)">
        <title>Genome assembly of Hibiscus sabdariffa L. provides insights into metabolisms of medicinal natural products.</title>
        <authorList>
            <person name="Kim T."/>
        </authorList>
    </citation>
    <scope>NUCLEOTIDE SEQUENCE [LARGE SCALE GENOMIC DNA]</scope>
    <source>
        <strain evidence="1">TK-2024</strain>
        <tissue evidence="1">Old leaves</tissue>
    </source>
</reference>